<evidence type="ECO:0000313" key="3">
    <source>
        <dbReference type="EMBL" id="AAY82824.1"/>
    </source>
</evidence>
<keyword evidence="2" id="KW-0378">Hydrolase</keyword>
<sequence>MSACRVRPNDDPTRLRLTGQTLHSFTRVLGVLLALVLLTVPNHPARADHGADTWSAAAPSVVVIEPTWPGYNRPGFGAPPGTAPAGTGIYIGTGDRSRFLVTAAHVITRATDIEIVTETGTRHSASVVAVDIARDIAILRTDLQRQPATLRPDDPLIGEHACAIGNSFGLGIGISCGVVSAVHRSDVGFNAVEDFVQTDAAINPGGSGGALVDAEGRLIGMIDGIFTKEADIDAGVNFAVSVPLLIEAVKAQRVFHAEIPALR</sequence>
<dbReference type="SUPFAM" id="SSF50494">
    <property type="entry name" value="Trypsin-like serine proteases"/>
    <property type="match status" value="1"/>
</dbReference>
<dbReference type="Gene3D" id="2.40.10.120">
    <property type="match status" value="1"/>
</dbReference>
<evidence type="ECO:0000256" key="2">
    <source>
        <dbReference type="ARBA" id="ARBA00022801"/>
    </source>
</evidence>
<dbReference type="EMBL" id="DQ088847">
    <property type="protein sequence ID" value="AAY82824.1"/>
    <property type="molecule type" value="Genomic_DNA"/>
</dbReference>
<keyword evidence="1 3" id="KW-0645">Protease</keyword>
<dbReference type="Pfam" id="PF13365">
    <property type="entry name" value="Trypsin_2"/>
    <property type="match status" value="1"/>
</dbReference>
<name>Q4PJF3_9BACT</name>
<dbReference type="PRINTS" id="PR00834">
    <property type="entry name" value="PROTEASES2C"/>
</dbReference>
<dbReference type="GO" id="GO:0004252">
    <property type="term" value="F:serine-type endopeptidase activity"/>
    <property type="evidence" value="ECO:0007669"/>
    <property type="project" value="InterPro"/>
</dbReference>
<dbReference type="AlphaFoldDB" id="Q4PJF3"/>
<proteinExistence type="predicted"/>
<accession>Q4PJF3</accession>
<evidence type="ECO:0000256" key="1">
    <source>
        <dbReference type="ARBA" id="ARBA00022670"/>
    </source>
</evidence>
<dbReference type="PANTHER" id="PTHR43343:SF3">
    <property type="entry name" value="PROTEASE DO-LIKE 8, CHLOROPLASTIC"/>
    <property type="match status" value="1"/>
</dbReference>
<reference evidence="3" key="1">
    <citation type="journal article" date="2005" name="PLoS Biol.">
        <title>New insights into metabolic properties of marine bacteria encoding proteorhodopsins.</title>
        <authorList>
            <person name="Sabehi G."/>
            <person name="Loy A."/>
            <person name="Jung K.H."/>
            <person name="Partha R."/>
            <person name="Spudich J.L."/>
            <person name="Isaacson T."/>
            <person name="Hirschberg J."/>
            <person name="Wagner M."/>
            <person name="Beja O."/>
        </authorList>
    </citation>
    <scope>NUCLEOTIDE SEQUENCE</scope>
</reference>
<dbReference type="InterPro" id="IPR001940">
    <property type="entry name" value="Peptidase_S1C"/>
</dbReference>
<dbReference type="InterPro" id="IPR009003">
    <property type="entry name" value="Peptidase_S1_PA"/>
</dbReference>
<dbReference type="GO" id="GO:0006508">
    <property type="term" value="P:proteolysis"/>
    <property type="evidence" value="ECO:0007669"/>
    <property type="project" value="UniProtKB-KW"/>
</dbReference>
<dbReference type="PANTHER" id="PTHR43343">
    <property type="entry name" value="PEPTIDASE S12"/>
    <property type="match status" value="1"/>
</dbReference>
<protein>
    <submittedName>
        <fullName evidence="3">Predicted trypsin-like serine protease</fullName>
    </submittedName>
</protein>
<organism evidence="3">
    <name type="scientific">uncultured bacterium MedeBAC46A06</name>
    <dbReference type="NCBI Taxonomy" id="332275"/>
    <lineage>
        <taxon>Bacteria</taxon>
        <taxon>environmental samples</taxon>
    </lineage>
</organism>
<dbReference type="InterPro" id="IPR051201">
    <property type="entry name" value="Chloro_Bact_Ser_Proteases"/>
</dbReference>